<evidence type="ECO:0000313" key="6">
    <source>
        <dbReference type="Proteomes" id="UP001595279"/>
    </source>
</evidence>
<proteinExistence type="predicted"/>
<dbReference type="Pfam" id="PF14305">
    <property type="entry name" value="ATPgrasp_TupA"/>
    <property type="match status" value="1"/>
</dbReference>
<protein>
    <submittedName>
        <fullName evidence="5">ATP-grasp fold amidoligase family protein</fullName>
    </submittedName>
</protein>
<organism evidence="5 6">
    <name type="scientific">Virgibacillus xinjiangensis</name>
    <dbReference type="NCBI Taxonomy" id="393090"/>
    <lineage>
        <taxon>Bacteria</taxon>
        <taxon>Bacillati</taxon>
        <taxon>Bacillota</taxon>
        <taxon>Bacilli</taxon>
        <taxon>Bacillales</taxon>
        <taxon>Bacillaceae</taxon>
        <taxon>Virgibacillus</taxon>
    </lineage>
</organism>
<dbReference type="PROSITE" id="PS50975">
    <property type="entry name" value="ATP_GRASP"/>
    <property type="match status" value="1"/>
</dbReference>
<keyword evidence="2" id="KW-0175">Coiled coil</keyword>
<reference evidence="6" key="1">
    <citation type="journal article" date="2019" name="Int. J. Syst. Evol. Microbiol.">
        <title>The Global Catalogue of Microorganisms (GCM) 10K type strain sequencing project: providing services to taxonomists for standard genome sequencing and annotation.</title>
        <authorList>
            <consortium name="The Broad Institute Genomics Platform"/>
            <consortium name="The Broad Institute Genome Sequencing Center for Infectious Disease"/>
            <person name="Wu L."/>
            <person name="Ma J."/>
        </authorList>
    </citation>
    <scope>NUCLEOTIDE SEQUENCE [LARGE SCALE GENOMIC DNA]</scope>
    <source>
        <strain evidence="6">KCTC 13128</strain>
    </source>
</reference>
<sequence length="479" mass="56394">MADNEQGRPQEDVSQPPRSQEKQELIKELMKTEAEIADKERAILQNKKEMKKVKNSNAWKVTAPIRKFQSLFWRLKGKKKKELFQKLYRQQEEIDRLKEEVYAAKDRLADTMLDDRRLNSSDMLRKVKEQKQEGNLLGYIEQMVQQKHQHETNYNMAFRYAARTFMNEKEEYKKLVYERALEGFKLEDIPEFLVRQGLTDNPIELTSASSYRGSLNMRMRKQQLAGTMPEQLLDHKQTAFTFMKGLGVRVPWSSEHSYTLKELPQQEGIVIKPEHGAGSRGVYLIYSHDDIIDIKRSVKLDSWQALQQNMKKDMDSGWVEQDQWYMEELIVENKKEKKPASDVKFYCFYGKVGLILEITRYPERKYCWWTSDGKRVHTGKYEENPYLGKGVTKEEVELAASISGNIPAPFMRIDFLRSEDGLIFGEFTPKPGNYDEFDQETDRWLGDMFLEADARLMSDLLDGVQWDDFWDTWRAKDKG</sequence>
<dbReference type="RefSeq" id="WP_390269748.1">
    <property type="nucleotide sequence ID" value="NZ_JBHRSA010000022.1"/>
</dbReference>
<evidence type="ECO:0000256" key="3">
    <source>
        <dbReference type="SAM" id="MobiDB-lite"/>
    </source>
</evidence>
<feature type="compositionally biased region" description="Basic and acidic residues" evidence="3">
    <location>
        <begin position="1"/>
        <end position="11"/>
    </location>
</feature>
<evidence type="ECO:0000259" key="4">
    <source>
        <dbReference type="PROSITE" id="PS50975"/>
    </source>
</evidence>
<gene>
    <name evidence="5" type="ORF">ACFOGI_05665</name>
</gene>
<accession>A0ABV7CTR5</accession>
<dbReference type="EMBL" id="JBHRSA010000022">
    <property type="protein sequence ID" value="MFC3039732.1"/>
    <property type="molecule type" value="Genomic_DNA"/>
</dbReference>
<comment type="caution">
    <text evidence="5">The sequence shown here is derived from an EMBL/GenBank/DDBJ whole genome shotgun (WGS) entry which is preliminary data.</text>
</comment>
<name>A0ABV7CTR5_9BACI</name>
<evidence type="ECO:0000313" key="5">
    <source>
        <dbReference type="EMBL" id="MFC3039732.1"/>
    </source>
</evidence>
<feature type="region of interest" description="Disordered" evidence="3">
    <location>
        <begin position="1"/>
        <end position="24"/>
    </location>
</feature>
<keyword evidence="1" id="KW-0547">Nucleotide-binding</keyword>
<evidence type="ECO:0000256" key="2">
    <source>
        <dbReference type="SAM" id="Coils"/>
    </source>
</evidence>
<keyword evidence="6" id="KW-1185">Reference proteome</keyword>
<dbReference type="InterPro" id="IPR029465">
    <property type="entry name" value="ATPgrasp_TupA"/>
</dbReference>
<dbReference type="InterPro" id="IPR011761">
    <property type="entry name" value="ATP-grasp"/>
</dbReference>
<keyword evidence="1" id="KW-0067">ATP-binding</keyword>
<feature type="coiled-coil region" evidence="2">
    <location>
        <begin position="80"/>
        <end position="107"/>
    </location>
</feature>
<evidence type="ECO:0000256" key="1">
    <source>
        <dbReference type="PROSITE-ProRule" id="PRU00409"/>
    </source>
</evidence>
<dbReference type="Proteomes" id="UP001595279">
    <property type="component" value="Unassembled WGS sequence"/>
</dbReference>
<feature type="domain" description="ATP-grasp" evidence="4">
    <location>
        <begin position="240"/>
        <end position="458"/>
    </location>
</feature>
<dbReference type="SUPFAM" id="SSF56059">
    <property type="entry name" value="Glutathione synthetase ATP-binding domain-like"/>
    <property type="match status" value="1"/>
</dbReference>